<evidence type="ECO:0000256" key="1">
    <source>
        <dbReference type="SAM" id="MobiDB-lite"/>
    </source>
</evidence>
<dbReference type="RefSeq" id="WP_425587470.1">
    <property type="nucleotide sequence ID" value="NZ_BAAAZY010000010.1"/>
</dbReference>
<evidence type="ECO:0000313" key="4">
    <source>
        <dbReference type="Proteomes" id="UP001499984"/>
    </source>
</evidence>
<accession>A0ABP7V5H0</accession>
<feature type="region of interest" description="Disordered" evidence="1">
    <location>
        <begin position="137"/>
        <end position="276"/>
    </location>
</feature>
<dbReference type="EMBL" id="BAAAZY010000010">
    <property type="protein sequence ID" value="GAA4059557.1"/>
    <property type="molecule type" value="Genomic_DNA"/>
</dbReference>
<proteinExistence type="predicted"/>
<organism evidence="3 4">
    <name type="scientific">Streptomyces shaanxiensis</name>
    <dbReference type="NCBI Taxonomy" id="653357"/>
    <lineage>
        <taxon>Bacteria</taxon>
        <taxon>Bacillati</taxon>
        <taxon>Actinomycetota</taxon>
        <taxon>Actinomycetes</taxon>
        <taxon>Kitasatosporales</taxon>
        <taxon>Streptomycetaceae</taxon>
        <taxon>Streptomyces</taxon>
    </lineage>
</organism>
<feature type="compositionally biased region" description="Low complexity" evidence="1">
    <location>
        <begin position="204"/>
        <end position="241"/>
    </location>
</feature>
<feature type="transmembrane region" description="Helical" evidence="2">
    <location>
        <begin position="113"/>
        <end position="131"/>
    </location>
</feature>
<keyword evidence="2" id="KW-0472">Membrane</keyword>
<feature type="compositionally biased region" description="Low complexity" evidence="1">
    <location>
        <begin position="248"/>
        <end position="274"/>
    </location>
</feature>
<protein>
    <recommendedName>
        <fullName evidence="5">Zinc ribbon domain-containing protein</fullName>
    </recommendedName>
</protein>
<name>A0ABP7V5H0_9ACTN</name>
<feature type="compositionally biased region" description="Polar residues" evidence="1">
    <location>
        <begin position="178"/>
        <end position="202"/>
    </location>
</feature>
<dbReference type="Proteomes" id="UP001499984">
    <property type="component" value="Unassembled WGS sequence"/>
</dbReference>
<keyword evidence="2" id="KW-0812">Transmembrane</keyword>
<evidence type="ECO:0000313" key="3">
    <source>
        <dbReference type="EMBL" id="GAA4059557.1"/>
    </source>
</evidence>
<keyword evidence="2" id="KW-1133">Transmembrane helix</keyword>
<keyword evidence="4" id="KW-1185">Reference proteome</keyword>
<gene>
    <name evidence="3" type="ORF">GCM10022233_35750</name>
</gene>
<comment type="caution">
    <text evidence="3">The sequence shown here is derived from an EMBL/GenBank/DDBJ whole genome shotgun (WGS) entry which is preliminary data.</text>
</comment>
<evidence type="ECO:0000256" key="2">
    <source>
        <dbReference type="SAM" id="Phobius"/>
    </source>
</evidence>
<reference evidence="4" key="1">
    <citation type="journal article" date="2019" name="Int. J. Syst. Evol. Microbiol.">
        <title>The Global Catalogue of Microorganisms (GCM) 10K type strain sequencing project: providing services to taxonomists for standard genome sequencing and annotation.</title>
        <authorList>
            <consortium name="The Broad Institute Genomics Platform"/>
            <consortium name="The Broad Institute Genome Sequencing Center for Infectious Disease"/>
            <person name="Wu L."/>
            <person name="Ma J."/>
        </authorList>
    </citation>
    <scope>NUCLEOTIDE SEQUENCE [LARGE SCALE GENOMIC DNA]</scope>
    <source>
        <strain evidence="4">JCM 16925</strain>
    </source>
</reference>
<evidence type="ECO:0008006" key="5">
    <source>
        <dbReference type="Google" id="ProtNLM"/>
    </source>
</evidence>
<sequence>MDYCSSCRRHLNGALVCPGCGAYAPDIAPSAVGGPAVSVASGAADTATAAWETPAHDTWYDGYFRDETAPSADVEETAPVAQSPDVEGVPVAPMGRAARRRQRARWKKNQRKAVVATAVALVGGGLTVSAMDRGSADKAQAATAPENPNTAVVEQQVPELTRPASTPPDTREAPRTDTPGSKPTPTNAARESITTPHTTRQFTRPDAASTPSPAATSVPQTQPVSPDTGGANSGDSGDSAAEPQTPTPSATESSDSGTSTSPSSPAPEETSPASLCVLNLVCLG</sequence>